<accession>A0AAX4KSU6</accession>
<dbReference type="AlphaFoldDB" id="A0AAX4KSU6"/>
<reference evidence="1 2" key="1">
    <citation type="submission" date="2024-01" db="EMBL/GenBank/DDBJ databases">
        <title>Comparative genomics of Cryptococcus and Kwoniella reveals pathogenesis evolution and contrasting modes of karyotype evolution via chromosome fusion or intercentromeric recombination.</title>
        <authorList>
            <person name="Coelho M.A."/>
            <person name="David-Palma M."/>
            <person name="Shea T."/>
            <person name="Bowers K."/>
            <person name="McGinley-Smith S."/>
            <person name="Mohammad A.W."/>
            <person name="Gnirke A."/>
            <person name="Yurkov A.M."/>
            <person name="Nowrousian M."/>
            <person name="Sun S."/>
            <person name="Cuomo C.A."/>
            <person name="Heitman J."/>
        </authorList>
    </citation>
    <scope>NUCLEOTIDE SEQUENCE [LARGE SCALE GENOMIC DNA]</scope>
    <source>
        <strain evidence="1 2">PYCC6329</strain>
    </source>
</reference>
<proteinExistence type="predicted"/>
<name>A0AAX4KSU6_9TREE</name>
<dbReference type="RefSeq" id="XP_066087279.1">
    <property type="nucleotide sequence ID" value="XM_066231182.1"/>
</dbReference>
<keyword evidence="2" id="KW-1185">Reference proteome</keyword>
<dbReference type="Proteomes" id="UP001358614">
    <property type="component" value="Chromosome 2"/>
</dbReference>
<evidence type="ECO:0000313" key="1">
    <source>
        <dbReference type="EMBL" id="WWD09312.1"/>
    </source>
</evidence>
<protein>
    <submittedName>
        <fullName evidence="1">Uncharacterized protein</fullName>
    </submittedName>
</protein>
<dbReference type="EMBL" id="CP144090">
    <property type="protein sequence ID" value="WWD09312.1"/>
    <property type="molecule type" value="Genomic_DNA"/>
</dbReference>
<sequence>MAPLLLTHFRPKQRSILSTLFTATFLGAVIVVAFPCPVKSHGEARLDGSSMGSMGSIGSMDGRRNEVVVMMNQRGKRRFMEER</sequence>
<dbReference type="KEGG" id="ker:91106236"/>
<gene>
    <name evidence="1" type="ORF">V865_007435</name>
</gene>
<evidence type="ECO:0000313" key="2">
    <source>
        <dbReference type="Proteomes" id="UP001358614"/>
    </source>
</evidence>
<organism evidence="1 2">
    <name type="scientific">Kwoniella europaea PYCC6329</name>
    <dbReference type="NCBI Taxonomy" id="1423913"/>
    <lineage>
        <taxon>Eukaryota</taxon>
        <taxon>Fungi</taxon>
        <taxon>Dikarya</taxon>
        <taxon>Basidiomycota</taxon>
        <taxon>Agaricomycotina</taxon>
        <taxon>Tremellomycetes</taxon>
        <taxon>Tremellales</taxon>
        <taxon>Cryptococcaceae</taxon>
        <taxon>Kwoniella</taxon>
    </lineage>
</organism>
<dbReference type="GeneID" id="91106236"/>